<dbReference type="OrthoDB" id="5126240at2"/>
<dbReference type="GeneID" id="303171654"/>
<evidence type="ECO:0000313" key="2">
    <source>
        <dbReference type="EMBL" id="SJM46127.1"/>
    </source>
</evidence>
<gene>
    <name evidence="2" type="ORF">CZ674_00315</name>
</gene>
<keyword evidence="1" id="KW-0472">Membrane</keyword>
<keyword evidence="1" id="KW-1133">Transmembrane helix</keyword>
<evidence type="ECO:0000313" key="3">
    <source>
        <dbReference type="Proteomes" id="UP000195787"/>
    </source>
</evidence>
<dbReference type="AlphaFoldDB" id="A0A1R4ER10"/>
<proteinExistence type="predicted"/>
<feature type="transmembrane region" description="Helical" evidence="1">
    <location>
        <begin position="40"/>
        <end position="60"/>
    </location>
</feature>
<evidence type="ECO:0000256" key="1">
    <source>
        <dbReference type="SAM" id="Phobius"/>
    </source>
</evidence>
<accession>A0A1R4ER10</accession>
<feature type="transmembrane region" description="Helical" evidence="1">
    <location>
        <begin position="131"/>
        <end position="151"/>
    </location>
</feature>
<sequence>MTTDQISTRASRAWLLSAVRAGSALAVGIAVVFVQDHSAVVGLVTALALFGLSAASIFILSAKAGPARGHMLALAAVHAVAAVAAAVLLFTAPEAAPLLTLLIVWAAASGVIELFASKKAAQHEVEGARDWRFVAIVTLAYAGLMALSPVVGLNDPVSLTGLLGAYAAVIGVFLLIGAASSALGAKATRTMSEVQ</sequence>
<feature type="transmembrane region" description="Helical" evidence="1">
    <location>
        <begin position="98"/>
        <end position="116"/>
    </location>
</feature>
<protein>
    <submittedName>
        <fullName evidence="2">Putative membrane protein</fullName>
    </submittedName>
</protein>
<dbReference type="RefSeq" id="WP_086989948.1">
    <property type="nucleotide sequence ID" value="NZ_FUHU01000003.1"/>
</dbReference>
<keyword evidence="3" id="KW-1185">Reference proteome</keyword>
<feature type="transmembrane region" description="Helical" evidence="1">
    <location>
        <begin position="72"/>
        <end position="92"/>
    </location>
</feature>
<keyword evidence="1" id="KW-0812">Transmembrane</keyword>
<feature type="transmembrane region" description="Helical" evidence="1">
    <location>
        <begin position="163"/>
        <end position="185"/>
    </location>
</feature>
<dbReference type="Proteomes" id="UP000195787">
    <property type="component" value="Unassembled WGS sequence"/>
</dbReference>
<organism evidence="2 3">
    <name type="scientific">Agrococcus casei LMG 22410</name>
    <dbReference type="NCBI Taxonomy" id="1255656"/>
    <lineage>
        <taxon>Bacteria</taxon>
        <taxon>Bacillati</taxon>
        <taxon>Actinomycetota</taxon>
        <taxon>Actinomycetes</taxon>
        <taxon>Micrococcales</taxon>
        <taxon>Microbacteriaceae</taxon>
        <taxon>Agrococcus</taxon>
    </lineage>
</organism>
<dbReference type="EMBL" id="FUHU01000003">
    <property type="protein sequence ID" value="SJM46127.1"/>
    <property type="molecule type" value="Genomic_DNA"/>
</dbReference>
<reference evidence="2 3" key="1">
    <citation type="submission" date="2017-02" db="EMBL/GenBank/DDBJ databases">
        <authorList>
            <person name="Peterson S.W."/>
        </authorList>
    </citation>
    <scope>NUCLEOTIDE SEQUENCE [LARGE SCALE GENOMIC DNA]</scope>
    <source>
        <strain evidence="2 3">LMG 22410</strain>
    </source>
</reference>
<feature type="transmembrane region" description="Helical" evidence="1">
    <location>
        <begin position="12"/>
        <end position="34"/>
    </location>
</feature>
<name>A0A1R4ER10_9MICO</name>